<dbReference type="PROSITE" id="PS50808">
    <property type="entry name" value="ZF_BED"/>
    <property type="match status" value="1"/>
</dbReference>
<keyword evidence="3" id="KW-0862">Zinc</keyword>
<keyword evidence="7" id="KW-1185">Reference proteome</keyword>
<proteinExistence type="predicted"/>
<dbReference type="AlphaFoldDB" id="A0AAE1VNF7"/>
<dbReference type="GO" id="GO:0008270">
    <property type="term" value="F:zinc ion binding"/>
    <property type="evidence" value="ECO:0007669"/>
    <property type="project" value="UniProtKB-KW"/>
</dbReference>
<dbReference type="InterPro" id="IPR036236">
    <property type="entry name" value="Znf_C2H2_sf"/>
</dbReference>
<gene>
    <name evidence="6" type="ORF">RND71_014190</name>
</gene>
<evidence type="ECO:0000256" key="3">
    <source>
        <dbReference type="ARBA" id="ARBA00022833"/>
    </source>
</evidence>
<accession>A0AAE1VNF7</accession>
<keyword evidence="1" id="KW-0479">Metal-binding</keyword>
<dbReference type="SUPFAM" id="SSF57667">
    <property type="entry name" value="beta-beta-alpha zinc fingers"/>
    <property type="match status" value="1"/>
</dbReference>
<dbReference type="PANTHER" id="PTHR34396">
    <property type="entry name" value="OS03G0264950 PROTEIN-RELATED"/>
    <property type="match status" value="1"/>
</dbReference>
<dbReference type="PANTHER" id="PTHR34396:SF27">
    <property type="entry name" value="OS08G0208700 PROTEIN"/>
    <property type="match status" value="1"/>
</dbReference>
<comment type="caution">
    <text evidence="6">The sequence shown here is derived from an EMBL/GenBank/DDBJ whole genome shotgun (WGS) entry which is preliminary data.</text>
</comment>
<evidence type="ECO:0000256" key="4">
    <source>
        <dbReference type="PROSITE-ProRule" id="PRU00027"/>
    </source>
</evidence>
<evidence type="ECO:0000256" key="1">
    <source>
        <dbReference type="ARBA" id="ARBA00022723"/>
    </source>
</evidence>
<dbReference type="InterPro" id="IPR003656">
    <property type="entry name" value="Znf_BED"/>
</dbReference>
<evidence type="ECO:0000313" key="7">
    <source>
        <dbReference type="Proteomes" id="UP001291623"/>
    </source>
</evidence>
<protein>
    <recommendedName>
        <fullName evidence="5">BED-type domain-containing protein</fullName>
    </recommendedName>
</protein>
<dbReference type="GO" id="GO:0005634">
    <property type="term" value="C:nucleus"/>
    <property type="evidence" value="ECO:0007669"/>
    <property type="project" value="TreeGrafter"/>
</dbReference>
<dbReference type="InterPro" id="IPR053031">
    <property type="entry name" value="Cuticle_assoc_protein"/>
</dbReference>
<evidence type="ECO:0000259" key="5">
    <source>
        <dbReference type="PROSITE" id="PS50808"/>
    </source>
</evidence>
<reference evidence="6" key="1">
    <citation type="submission" date="2023-12" db="EMBL/GenBank/DDBJ databases">
        <title>Genome assembly of Anisodus tanguticus.</title>
        <authorList>
            <person name="Wang Y.-J."/>
        </authorList>
    </citation>
    <scope>NUCLEOTIDE SEQUENCE</scope>
    <source>
        <strain evidence="6">KB-2021</strain>
        <tissue evidence="6">Leaf</tissue>
    </source>
</reference>
<dbReference type="GO" id="GO:1990837">
    <property type="term" value="F:sequence-specific double-stranded DNA binding"/>
    <property type="evidence" value="ECO:0007669"/>
    <property type="project" value="TreeGrafter"/>
</dbReference>
<feature type="domain" description="BED-type" evidence="5">
    <location>
        <begin position="19"/>
        <end position="75"/>
    </location>
</feature>
<dbReference type="EMBL" id="JAVYJV010000007">
    <property type="protein sequence ID" value="KAK4366310.1"/>
    <property type="molecule type" value="Genomic_DNA"/>
</dbReference>
<evidence type="ECO:0000313" key="6">
    <source>
        <dbReference type="EMBL" id="KAK4366310.1"/>
    </source>
</evidence>
<organism evidence="6 7">
    <name type="scientific">Anisodus tanguticus</name>
    <dbReference type="NCBI Taxonomy" id="243964"/>
    <lineage>
        <taxon>Eukaryota</taxon>
        <taxon>Viridiplantae</taxon>
        <taxon>Streptophyta</taxon>
        <taxon>Embryophyta</taxon>
        <taxon>Tracheophyta</taxon>
        <taxon>Spermatophyta</taxon>
        <taxon>Magnoliopsida</taxon>
        <taxon>eudicotyledons</taxon>
        <taxon>Gunneridae</taxon>
        <taxon>Pentapetalae</taxon>
        <taxon>asterids</taxon>
        <taxon>lamiids</taxon>
        <taxon>Solanales</taxon>
        <taxon>Solanaceae</taxon>
        <taxon>Solanoideae</taxon>
        <taxon>Hyoscyameae</taxon>
        <taxon>Anisodus</taxon>
    </lineage>
</organism>
<sequence length="135" mass="15678">MAEASTTSTTRAPSKKKKATNSEAWNHFIKSKDEKTCNDVSICNYCNESLAYNVNNDTSSMWKHLRTCKKYPHNIDKKQKLLGPHFKGSINGDNEHMLSTWKYDEYFCRHMLARMIIIDDQPFTTVVQYMECGKI</sequence>
<dbReference type="GO" id="GO:0006357">
    <property type="term" value="P:regulation of transcription by RNA polymerase II"/>
    <property type="evidence" value="ECO:0007669"/>
    <property type="project" value="TreeGrafter"/>
</dbReference>
<dbReference type="Proteomes" id="UP001291623">
    <property type="component" value="Unassembled WGS sequence"/>
</dbReference>
<name>A0AAE1VNF7_9SOLA</name>
<evidence type="ECO:0000256" key="2">
    <source>
        <dbReference type="ARBA" id="ARBA00022771"/>
    </source>
</evidence>
<dbReference type="Pfam" id="PF02892">
    <property type="entry name" value="zf-BED"/>
    <property type="match status" value="1"/>
</dbReference>
<keyword evidence="2 4" id="KW-0863">Zinc-finger</keyword>
<dbReference type="SMART" id="SM00614">
    <property type="entry name" value="ZnF_BED"/>
    <property type="match status" value="1"/>
</dbReference>